<feature type="binding site" evidence="3">
    <location>
        <begin position="306"/>
        <end position="309"/>
    </location>
    <ligand>
        <name>CTP</name>
        <dbReference type="ChEBI" id="CHEBI:37563"/>
    </ligand>
</feature>
<keyword evidence="3 4" id="KW-0288">FMN</keyword>
<keyword evidence="2 3" id="KW-0456">Lyase</keyword>
<feature type="binding site" evidence="3">
    <location>
        <position position="288"/>
    </location>
    <ligand>
        <name>CTP</name>
        <dbReference type="ChEBI" id="CHEBI:37563"/>
    </ligand>
</feature>
<feature type="region of interest" description="Phosphopantothenate--cysteine ligase" evidence="3">
    <location>
        <begin position="188"/>
        <end position="398"/>
    </location>
</feature>
<feature type="binding site" evidence="3">
    <location>
        <position position="278"/>
    </location>
    <ligand>
        <name>CTP</name>
        <dbReference type="ChEBI" id="CHEBI:37563"/>
    </ligand>
</feature>
<keyword evidence="3 4" id="KW-0436">Ligase</keyword>
<evidence type="ECO:0000256" key="3">
    <source>
        <dbReference type="HAMAP-Rule" id="MF_02225"/>
    </source>
</evidence>
<sequence length="398" mass="42261">MSLQGKRILLGVTGGIAAYKVCELLRLLVKAGADVEVMMTKAAAQFVGPLTFETLSGKPVAEDMWDPKMRLPHISLRKNKDLIVVAPATANIIAKAANGIADDLVSSTLLARECPLMLCPAMNVQMWRNPATVRNVRTLKGDGVLFSGPEAGNQACGDVGEGRLREPAQILEDVEAFFTPSILSGKKVLMTAGPTFEPFDPVRGITNGSSGRQAAAIAAAAIRAGAEVTIVSGPVCVSYPDKAAVIPVRQAQEMFEAVKKELAEHTPDTFIGVAAVGDWRPVEYSESKLKKEKGQDTLTIKLIKNPDILSYVGHSGLCSAVIGFAAETDNLAENARKKLDSKAADMIVVNPASAIGSTQNQASFVTKNGIEAKELSSKAELAEEIIEALADLLKKRVI</sequence>
<organism evidence="7 8">
    <name type="scientific">Parasutterella excrementihominis</name>
    <dbReference type="NCBI Taxonomy" id="487175"/>
    <lineage>
        <taxon>Bacteria</taxon>
        <taxon>Pseudomonadati</taxon>
        <taxon>Pseudomonadota</taxon>
        <taxon>Betaproteobacteria</taxon>
        <taxon>Burkholderiales</taxon>
        <taxon>Sutterellaceae</taxon>
        <taxon>Parasutterella</taxon>
    </lineage>
</organism>
<keyword evidence="3 4" id="KW-0285">Flavoprotein</keyword>
<feature type="domain" description="Flavoprotein" evidence="5">
    <location>
        <begin position="6"/>
        <end position="174"/>
    </location>
</feature>
<comment type="cofactor">
    <cofactor evidence="3">
        <name>Mg(2+)</name>
        <dbReference type="ChEBI" id="CHEBI:18420"/>
    </cofactor>
</comment>
<gene>
    <name evidence="3 7" type="primary">coaBC</name>
    <name evidence="7" type="ORF">GMD42_12320</name>
</gene>
<comment type="pathway">
    <text evidence="3 4">Cofactor biosynthesis; coenzyme A biosynthesis; CoA from (R)-pantothenate: step 3/5.</text>
</comment>
<comment type="cofactor">
    <cofactor evidence="3">
        <name>FMN</name>
        <dbReference type="ChEBI" id="CHEBI:58210"/>
    </cofactor>
    <text evidence="3">Binds 1 FMN per subunit.</text>
</comment>
<dbReference type="GO" id="GO:0010181">
    <property type="term" value="F:FMN binding"/>
    <property type="evidence" value="ECO:0007669"/>
    <property type="project" value="UniProtKB-UniRule"/>
</dbReference>
<dbReference type="GO" id="GO:0071513">
    <property type="term" value="C:phosphopantothenoylcysteine decarboxylase complex"/>
    <property type="evidence" value="ECO:0007669"/>
    <property type="project" value="TreeGrafter"/>
</dbReference>
<dbReference type="NCBIfam" id="TIGR00521">
    <property type="entry name" value="coaBC_dfp"/>
    <property type="match status" value="1"/>
</dbReference>
<dbReference type="GO" id="GO:0015937">
    <property type="term" value="P:coenzyme A biosynthetic process"/>
    <property type="evidence" value="ECO:0007669"/>
    <property type="project" value="UniProtKB-UniRule"/>
</dbReference>
<dbReference type="UniPathway" id="UPA00241">
    <property type="reaction ID" value="UER00353"/>
</dbReference>
<dbReference type="Pfam" id="PF04127">
    <property type="entry name" value="DFP"/>
    <property type="match status" value="1"/>
</dbReference>
<evidence type="ECO:0000256" key="2">
    <source>
        <dbReference type="ARBA" id="ARBA00023239"/>
    </source>
</evidence>
<feature type="domain" description="DNA/pantothenate metabolism flavoprotein C-terminal" evidence="6">
    <location>
        <begin position="183"/>
        <end position="391"/>
    </location>
</feature>
<comment type="function">
    <text evidence="4">Catalyzes two steps in the biosynthesis of coenzyme A. In the first step cysteine is conjugated to 4'-phosphopantothenate to form 4-phosphopantothenoylcysteine, in the latter compound is decarboxylated to form 4'-phosphopantotheine.</text>
</comment>
<dbReference type="Gene3D" id="3.40.50.1950">
    <property type="entry name" value="Flavin prenyltransferase-like"/>
    <property type="match status" value="1"/>
</dbReference>
<dbReference type="InterPro" id="IPR007085">
    <property type="entry name" value="DNA/pantothenate-metab_flavo_C"/>
</dbReference>
<evidence type="ECO:0000259" key="6">
    <source>
        <dbReference type="Pfam" id="PF04127"/>
    </source>
</evidence>
<keyword evidence="3" id="KW-0511">Multifunctional enzyme</keyword>
<comment type="caution">
    <text evidence="3">Lacks conserved residue(s) required for the propagation of feature annotation.</text>
</comment>
<comment type="function">
    <text evidence="3">Catalyzes two sequential steps in the biosynthesis of coenzyme A. In the first step cysteine is conjugated to 4'-phosphopantothenate to form 4-phosphopantothenoylcysteine. In the second step the latter compound is decarboxylated to form 4'-phosphopantotheine.</text>
</comment>
<dbReference type="SUPFAM" id="SSF52507">
    <property type="entry name" value="Homo-oligomeric flavin-containing Cys decarboxylases, HFCD"/>
    <property type="match status" value="1"/>
</dbReference>
<evidence type="ECO:0000256" key="1">
    <source>
        <dbReference type="ARBA" id="ARBA00022793"/>
    </source>
</evidence>
<feature type="region of interest" description="Phosphopantothenoylcysteine decarboxylase" evidence="3">
    <location>
        <begin position="1"/>
        <end position="187"/>
    </location>
</feature>
<dbReference type="PANTHER" id="PTHR14359:SF6">
    <property type="entry name" value="PHOSPHOPANTOTHENOYLCYSTEINE DECARBOXYLASE"/>
    <property type="match status" value="1"/>
</dbReference>
<dbReference type="SUPFAM" id="SSF102645">
    <property type="entry name" value="CoaB-like"/>
    <property type="match status" value="1"/>
</dbReference>
<dbReference type="RefSeq" id="WP_149879654.1">
    <property type="nucleotide sequence ID" value="NZ_DBFWUH010000038.1"/>
</dbReference>
<comment type="catalytic activity">
    <reaction evidence="3 4">
        <text>N-[(R)-4-phosphopantothenoyl]-L-cysteine + H(+) = (R)-4'-phosphopantetheine + CO2</text>
        <dbReference type="Rhea" id="RHEA:16793"/>
        <dbReference type="ChEBI" id="CHEBI:15378"/>
        <dbReference type="ChEBI" id="CHEBI:16526"/>
        <dbReference type="ChEBI" id="CHEBI:59458"/>
        <dbReference type="ChEBI" id="CHEBI:61723"/>
        <dbReference type="EC" id="4.1.1.36"/>
    </reaction>
</comment>
<evidence type="ECO:0000259" key="5">
    <source>
        <dbReference type="Pfam" id="PF02441"/>
    </source>
</evidence>
<dbReference type="EC" id="6.3.2.5" evidence="3"/>
<dbReference type="InterPro" id="IPR003382">
    <property type="entry name" value="Flavoprotein"/>
</dbReference>
<dbReference type="GO" id="GO:0015941">
    <property type="term" value="P:pantothenate catabolic process"/>
    <property type="evidence" value="ECO:0007669"/>
    <property type="project" value="InterPro"/>
</dbReference>
<feature type="binding site" evidence="3">
    <location>
        <position position="324"/>
    </location>
    <ligand>
        <name>CTP</name>
        <dbReference type="ChEBI" id="CHEBI:37563"/>
    </ligand>
</feature>
<comment type="similarity">
    <text evidence="3 4">In the C-terminal section; belongs to the PPC synthetase family.</text>
</comment>
<comment type="similarity">
    <text evidence="3 4">In the N-terminal section; belongs to the HFCD (homo-oligomeric flavin containing Cys decarboxylase) superfamily.</text>
</comment>
<comment type="caution">
    <text evidence="7">The sequence shown here is derived from an EMBL/GenBank/DDBJ whole genome shotgun (WGS) entry which is preliminary data.</text>
</comment>
<keyword evidence="3" id="KW-0460">Magnesium</keyword>
<protein>
    <recommendedName>
        <fullName evidence="3">Coenzyme A biosynthesis bifunctional protein CoaBC</fullName>
    </recommendedName>
    <alternativeName>
        <fullName evidence="3">DNA/pantothenate metabolism flavoprotein</fullName>
    </alternativeName>
    <alternativeName>
        <fullName evidence="3">Phosphopantothenoylcysteine synthetase/decarboxylase</fullName>
        <shortName evidence="3">PPCS-PPCDC</shortName>
    </alternativeName>
    <domain>
        <recommendedName>
            <fullName evidence="3">Phosphopantothenoylcysteine decarboxylase</fullName>
            <shortName evidence="3">PPC decarboxylase</shortName>
            <shortName evidence="3">PPC-DC</shortName>
            <ecNumber evidence="3">4.1.1.36</ecNumber>
        </recommendedName>
        <alternativeName>
            <fullName evidence="3">CoaC</fullName>
        </alternativeName>
    </domain>
    <domain>
        <recommendedName>
            <fullName evidence="3">Phosphopantothenate--cysteine ligase</fullName>
            <ecNumber evidence="3">6.3.2.5</ecNumber>
        </recommendedName>
        <alternativeName>
            <fullName evidence="3">CoaB</fullName>
        </alternativeName>
        <alternativeName>
            <fullName evidence="3">Phosphopantothenoylcysteine synthetase</fullName>
            <shortName evidence="3">PPC synthetase</shortName>
            <shortName evidence="3">PPC-S</shortName>
        </alternativeName>
    </domain>
</protein>
<proteinExistence type="inferred from homology"/>
<reference evidence="7 8" key="1">
    <citation type="journal article" date="2019" name="Nat. Med.">
        <title>A library of human gut bacterial isolates paired with longitudinal multiomics data enables mechanistic microbiome research.</title>
        <authorList>
            <person name="Poyet M."/>
            <person name="Groussin M."/>
            <person name="Gibbons S.M."/>
            <person name="Avila-Pacheco J."/>
            <person name="Jiang X."/>
            <person name="Kearney S.M."/>
            <person name="Perrotta A.R."/>
            <person name="Berdy B."/>
            <person name="Zhao S."/>
            <person name="Lieberman T.D."/>
            <person name="Swanson P.K."/>
            <person name="Smith M."/>
            <person name="Roesemann S."/>
            <person name="Alexander J.E."/>
            <person name="Rich S.A."/>
            <person name="Livny J."/>
            <person name="Vlamakis H."/>
            <person name="Clish C."/>
            <person name="Bullock K."/>
            <person name="Deik A."/>
            <person name="Scott J."/>
            <person name="Pierce K.A."/>
            <person name="Xavier R.J."/>
            <person name="Alm E.J."/>
        </authorList>
    </citation>
    <scope>NUCLEOTIDE SEQUENCE [LARGE SCALE GENOMIC DNA]</scope>
    <source>
        <strain evidence="7 8">BIOML-A2</strain>
    </source>
</reference>
<evidence type="ECO:0000256" key="4">
    <source>
        <dbReference type="RuleBase" id="RU364078"/>
    </source>
</evidence>
<dbReference type="Gene3D" id="3.40.50.10300">
    <property type="entry name" value="CoaB-like"/>
    <property type="match status" value="1"/>
</dbReference>
<dbReference type="GO" id="GO:0004633">
    <property type="term" value="F:phosphopantothenoylcysteine decarboxylase activity"/>
    <property type="evidence" value="ECO:0007669"/>
    <property type="project" value="UniProtKB-UniRule"/>
</dbReference>
<keyword evidence="3" id="KW-0479">Metal-binding</keyword>
<dbReference type="Pfam" id="PF02441">
    <property type="entry name" value="Flavoprotein"/>
    <property type="match status" value="1"/>
</dbReference>
<comment type="catalytic activity">
    <reaction evidence="3 4">
        <text>(R)-4'-phosphopantothenate + L-cysteine + CTP = N-[(R)-4-phosphopantothenoyl]-L-cysteine + CMP + diphosphate + H(+)</text>
        <dbReference type="Rhea" id="RHEA:19397"/>
        <dbReference type="ChEBI" id="CHEBI:10986"/>
        <dbReference type="ChEBI" id="CHEBI:15378"/>
        <dbReference type="ChEBI" id="CHEBI:33019"/>
        <dbReference type="ChEBI" id="CHEBI:35235"/>
        <dbReference type="ChEBI" id="CHEBI:37563"/>
        <dbReference type="ChEBI" id="CHEBI:59458"/>
        <dbReference type="ChEBI" id="CHEBI:60377"/>
        <dbReference type="EC" id="6.3.2.5"/>
    </reaction>
</comment>
<dbReference type="InterPro" id="IPR036551">
    <property type="entry name" value="Flavin_trans-like"/>
</dbReference>
<comment type="pathway">
    <text evidence="3 4">Cofactor biosynthesis; coenzyme A biosynthesis; CoA from (R)-pantothenate: step 2/5.</text>
</comment>
<dbReference type="GO" id="GO:0004632">
    <property type="term" value="F:phosphopantothenate--cysteine ligase activity"/>
    <property type="evidence" value="ECO:0007669"/>
    <property type="project" value="UniProtKB-UniRule"/>
</dbReference>
<dbReference type="GO" id="GO:0046872">
    <property type="term" value="F:metal ion binding"/>
    <property type="evidence" value="ECO:0007669"/>
    <property type="project" value="UniProtKB-KW"/>
</dbReference>
<dbReference type="Proteomes" id="UP000462362">
    <property type="component" value="Unassembled WGS sequence"/>
</dbReference>
<feature type="binding site" evidence="3">
    <location>
        <position position="338"/>
    </location>
    <ligand>
        <name>CTP</name>
        <dbReference type="ChEBI" id="CHEBI:37563"/>
    </ligand>
</feature>
<dbReference type="HAMAP" id="MF_02225">
    <property type="entry name" value="CoaBC"/>
    <property type="match status" value="1"/>
</dbReference>
<dbReference type="InterPro" id="IPR005252">
    <property type="entry name" value="CoaBC"/>
</dbReference>
<keyword evidence="1 3" id="KW-0210">Decarboxylase</keyword>
<evidence type="ECO:0000313" key="8">
    <source>
        <dbReference type="Proteomes" id="UP000462362"/>
    </source>
</evidence>
<dbReference type="AlphaFoldDB" id="A0A6I3SAP7"/>
<feature type="active site" description="Proton donor" evidence="3">
    <location>
        <position position="156"/>
    </location>
</feature>
<dbReference type="InterPro" id="IPR035929">
    <property type="entry name" value="CoaB-like_sf"/>
</dbReference>
<evidence type="ECO:0000313" key="7">
    <source>
        <dbReference type="EMBL" id="MTU44372.1"/>
    </source>
</evidence>
<dbReference type="EMBL" id="WNCL01000067">
    <property type="protein sequence ID" value="MTU44372.1"/>
    <property type="molecule type" value="Genomic_DNA"/>
</dbReference>
<name>A0A6I3SAP7_9BURK</name>
<dbReference type="EC" id="4.1.1.36" evidence="3"/>
<accession>A0A6I3SAP7</accession>
<dbReference type="PANTHER" id="PTHR14359">
    <property type="entry name" value="HOMO-OLIGOMERIC FLAVIN CONTAINING CYS DECARBOXYLASE FAMILY"/>
    <property type="match status" value="1"/>
</dbReference>
<feature type="binding site" evidence="3">
    <location>
        <position position="342"/>
    </location>
    <ligand>
        <name>CTP</name>
        <dbReference type="ChEBI" id="CHEBI:37563"/>
    </ligand>
</feature>